<dbReference type="Proteomes" id="UP000267289">
    <property type="component" value="Unassembled WGS sequence"/>
</dbReference>
<dbReference type="AlphaFoldDB" id="A0A498Q0Q5"/>
<protein>
    <submittedName>
        <fullName evidence="1">Uncharacterized protein</fullName>
    </submittedName>
</protein>
<reference evidence="1 2" key="1">
    <citation type="submission" date="2018-09" db="EMBL/GenBank/DDBJ databases">
        <authorList>
            <person name="Tagini F."/>
        </authorList>
    </citation>
    <scope>NUCLEOTIDE SEQUENCE [LARGE SCALE GENOMIC DNA]</scope>
    <source>
        <strain evidence="1 2">MK13</strain>
    </source>
</reference>
<keyword evidence="2" id="KW-1185">Reference proteome</keyword>
<sequence>MSLLLLPDTGTVIRGTRGVYTGHLNADGRTREAEPQLASLSRLSIGTVTSLEPYVGEATRDW</sequence>
<name>A0A498Q0Q5_9MYCO</name>
<dbReference type="EMBL" id="UPHQ01000103">
    <property type="protein sequence ID" value="VBA38837.1"/>
    <property type="molecule type" value="Genomic_DNA"/>
</dbReference>
<evidence type="ECO:0000313" key="2">
    <source>
        <dbReference type="Proteomes" id="UP000267289"/>
    </source>
</evidence>
<gene>
    <name evidence="1" type="ORF">LAUMK13_02300</name>
</gene>
<accession>A0A498Q0Q5</accession>
<evidence type="ECO:0000313" key="1">
    <source>
        <dbReference type="EMBL" id="VBA38837.1"/>
    </source>
</evidence>
<proteinExistence type="predicted"/>
<organism evidence="1 2">
    <name type="scientific">Mycobacterium innocens</name>
    <dbReference type="NCBI Taxonomy" id="2341083"/>
    <lineage>
        <taxon>Bacteria</taxon>
        <taxon>Bacillati</taxon>
        <taxon>Actinomycetota</taxon>
        <taxon>Actinomycetes</taxon>
        <taxon>Mycobacteriales</taxon>
        <taxon>Mycobacteriaceae</taxon>
        <taxon>Mycobacterium</taxon>
    </lineage>
</organism>